<evidence type="ECO:0000256" key="3">
    <source>
        <dbReference type="ARBA" id="ARBA00022448"/>
    </source>
</evidence>
<dbReference type="InterPro" id="IPR000522">
    <property type="entry name" value="ABC_transptr_permease_BtuC"/>
</dbReference>
<reference evidence="9 10" key="1">
    <citation type="journal article" date="2010" name="DNA Res.">
        <title>Bacterial lifestyle in a deep-sea hydrothermal vent chimney revealed by the genome sequence of the thermophilic bacterium Deferribacter desulfuricans SSM1.</title>
        <authorList>
            <person name="Takaki Y."/>
            <person name="Shimamura S."/>
            <person name="Nakagawa S."/>
            <person name="Fukuhara Y."/>
            <person name="Horikawa H."/>
            <person name="Ankai A."/>
            <person name="Harada T."/>
            <person name="Hosoyama A."/>
            <person name="Oguchi A."/>
            <person name="Fukui S."/>
            <person name="Fujita N."/>
            <person name="Takami H."/>
            <person name="Takai K."/>
        </authorList>
    </citation>
    <scope>NUCLEOTIDE SEQUENCE [LARGE SCALE GENOMIC DNA]</scope>
    <source>
        <strain evidence="10">DSM 14783 / JCM 11476 / NBRC 101012 / SSM1</strain>
    </source>
</reference>
<dbReference type="RefSeq" id="WP_013007277.1">
    <property type="nucleotide sequence ID" value="NC_013939.1"/>
</dbReference>
<dbReference type="Gene3D" id="1.10.3470.10">
    <property type="entry name" value="ABC transporter involved in vitamin B12 uptake, BtuC"/>
    <property type="match status" value="1"/>
</dbReference>
<keyword evidence="7 8" id="KW-0472">Membrane</keyword>
<dbReference type="PANTHER" id="PTHR30472">
    <property type="entry name" value="FERRIC ENTEROBACTIN TRANSPORT SYSTEM PERMEASE PROTEIN"/>
    <property type="match status" value="1"/>
</dbReference>
<feature type="transmembrane region" description="Helical" evidence="8">
    <location>
        <begin position="294"/>
        <end position="312"/>
    </location>
</feature>
<feature type="transmembrane region" description="Helical" evidence="8">
    <location>
        <begin position="103"/>
        <end position="124"/>
    </location>
</feature>
<feature type="transmembrane region" description="Helical" evidence="8">
    <location>
        <begin position="227"/>
        <end position="251"/>
    </location>
</feature>
<feature type="transmembrane region" description="Helical" evidence="8">
    <location>
        <begin position="178"/>
        <end position="198"/>
    </location>
</feature>
<evidence type="ECO:0000256" key="1">
    <source>
        <dbReference type="ARBA" id="ARBA00004651"/>
    </source>
</evidence>
<evidence type="ECO:0000256" key="5">
    <source>
        <dbReference type="ARBA" id="ARBA00022692"/>
    </source>
</evidence>
<dbReference type="PANTHER" id="PTHR30472:SF25">
    <property type="entry name" value="ABC TRANSPORTER PERMEASE PROTEIN MJ0876-RELATED"/>
    <property type="match status" value="1"/>
</dbReference>
<feature type="transmembrane region" description="Helical" evidence="8">
    <location>
        <begin position="136"/>
        <end position="157"/>
    </location>
</feature>
<feature type="transmembrane region" description="Helical" evidence="8">
    <location>
        <begin position="263"/>
        <end position="288"/>
    </location>
</feature>
<evidence type="ECO:0000256" key="4">
    <source>
        <dbReference type="ARBA" id="ARBA00022475"/>
    </source>
</evidence>
<dbReference type="STRING" id="639282.DEFDS_0535"/>
<evidence type="ECO:0000256" key="8">
    <source>
        <dbReference type="SAM" id="Phobius"/>
    </source>
</evidence>
<dbReference type="AlphaFoldDB" id="D3PBQ6"/>
<feature type="transmembrane region" description="Helical" evidence="8">
    <location>
        <begin position="76"/>
        <end position="96"/>
    </location>
</feature>
<gene>
    <name evidence="9" type="ordered locus">DEFDS_0535</name>
</gene>
<dbReference type="Pfam" id="PF01032">
    <property type="entry name" value="FecCD"/>
    <property type="match status" value="1"/>
</dbReference>
<dbReference type="GO" id="GO:0022857">
    <property type="term" value="F:transmembrane transporter activity"/>
    <property type="evidence" value="ECO:0007669"/>
    <property type="project" value="InterPro"/>
</dbReference>
<sequence length="317" mass="34635">MDKKTFLKKIGILLIFLGLLFLLNVFYNYDLKKVDLKILQVIRLPRALLAISVGGILSVSAAVLQGVFRNPLVETYTLGISGGAGIGVALAISLGLNKIFGYYALPFFGFLGALAVFWLIYQFALRKRFFEVDKVLMIGVMISFISSALLMLILSLSKTESINNVIYWLMGSLDESDYFVIFLTLIVSFIILIVFGLISNRLNGFLLGVEKGSSLGIDIVGLTKLTVFLACFSCAFAVSSSGIIPFVGIVVPHILKAIYGNDFRFLVPASFISGAAFMLFADLVAKIIISPNELPVGVITGIIGGIIFINIYRKRLK</sequence>
<dbReference type="SUPFAM" id="SSF81345">
    <property type="entry name" value="ABC transporter involved in vitamin B12 uptake, BtuC"/>
    <property type="match status" value="1"/>
</dbReference>
<evidence type="ECO:0000313" key="9">
    <source>
        <dbReference type="EMBL" id="BAI80029.1"/>
    </source>
</evidence>
<keyword evidence="3" id="KW-0813">Transport</keyword>
<keyword evidence="10" id="KW-1185">Reference proteome</keyword>
<keyword evidence="4" id="KW-1003">Cell membrane</keyword>
<name>D3PBQ6_DEFDS</name>
<accession>D3PBQ6</accession>
<dbReference type="HOGENOM" id="CLU_013016_0_0_0"/>
<evidence type="ECO:0000256" key="7">
    <source>
        <dbReference type="ARBA" id="ARBA00023136"/>
    </source>
</evidence>
<dbReference type="CDD" id="cd06550">
    <property type="entry name" value="TM_ABC_iron-siderophores_like"/>
    <property type="match status" value="1"/>
</dbReference>
<organism evidence="9 10">
    <name type="scientific">Deferribacter desulfuricans (strain DSM 14783 / JCM 11476 / NBRC 101012 / SSM1)</name>
    <dbReference type="NCBI Taxonomy" id="639282"/>
    <lineage>
        <taxon>Bacteria</taxon>
        <taxon>Pseudomonadati</taxon>
        <taxon>Deferribacterota</taxon>
        <taxon>Deferribacteres</taxon>
        <taxon>Deferribacterales</taxon>
        <taxon>Deferribacteraceae</taxon>
        <taxon>Deferribacter</taxon>
    </lineage>
</organism>
<dbReference type="KEGG" id="ddf:DEFDS_0535"/>
<dbReference type="eggNOG" id="COG0609">
    <property type="taxonomic scope" value="Bacteria"/>
</dbReference>
<comment type="subcellular location">
    <subcellularLocation>
        <location evidence="1">Cell membrane</location>
        <topology evidence="1">Multi-pass membrane protein</topology>
    </subcellularLocation>
</comment>
<proteinExistence type="inferred from homology"/>
<dbReference type="GO" id="GO:0005886">
    <property type="term" value="C:plasma membrane"/>
    <property type="evidence" value="ECO:0007669"/>
    <property type="project" value="UniProtKB-SubCell"/>
</dbReference>
<dbReference type="InterPro" id="IPR037294">
    <property type="entry name" value="ABC_BtuC-like"/>
</dbReference>
<feature type="transmembrane region" description="Helical" evidence="8">
    <location>
        <begin position="6"/>
        <end position="27"/>
    </location>
</feature>
<protein>
    <submittedName>
        <fullName evidence="9">Iron ABC transporter, permease</fullName>
    </submittedName>
</protein>
<dbReference type="EMBL" id="AP011529">
    <property type="protein sequence ID" value="BAI80029.1"/>
    <property type="molecule type" value="Genomic_DNA"/>
</dbReference>
<keyword evidence="5 8" id="KW-0812">Transmembrane</keyword>
<dbReference type="OrthoDB" id="9811721at2"/>
<evidence type="ECO:0000256" key="6">
    <source>
        <dbReference type="ARBA" id="ARBA00022989"/>
    </source>
</evidence>
<evidence type="ECO:0000256" key="2">
    <source>
        <dbReference type="ARBA" id="ARBA00007935"/>
    </source>
</evidence>
<keyword evidence="6 8" id="KW-1133">Transmembrane helix</keyword>
<feature type="transmembrane region" description="Helical" evidence="8">
    <location>
        <begin position="47"/>
        <end position="64"/>
    </location>
</feature>
<dbReference type="Proteomes" id="UP000001520">
    <property type="component" value="Chromosome"/>
</dbReference>
<comment type="similarity">
    <text evidence="2">Belongs to the binding-protein-dependent transport system permease family. FecCD subfamily.</text>
</comment>
<evidence type="ECO:0000313" key="10">
    <source>
        <dbReference type="Proteomes" id="UP000001520"/>
    </source>
</evidence>